<feature type="domain" description="Protein kinase" evidence="2">
    <location>
        <begin position="70"/>
        <end position="347"/>
    </location>
</feature>
<dbReference type="GO" id="GO:0005524">
    <property type="term" value="F:ATP binding"/>
    <property type="evidence" value="ECO:0007669"/>
    <property type="project" value="InterPro"/>
</dbReference>
<evidence type="ECO:0000313" key="3">
    <source>
        <dbReference type="EMBL" id="CEK09146.1"/>
    </source>
</evidence>
<dbReference type="GO" id="GO:0004674">
    <property type="term" value="F:protein serine/threonine kinase activity"/>
    <property type="evidence" value="ECO:0007669"/>
    <property type="project" value="TreeGrafter"/>
</dbReference>
<feature type="compositionally biased region" description="Basic and acidic residues" evidence="1">
    <location>
        <begin position="407"/>
        <end position="417"/>
    </location>
</feature>
<dbReference type="PANTHER" id="PTHR44167:SF24">
    <property type="entry name" value="SERINE_THREONINE-PROTEIN KINASE CHK2"/>
    <property type="match status" value="1"/>
</dbReference>
<keyword evidence="3" id="KW-0418">Kinase</keyword>
<dbReference type="GO" id="GO:0005737">
    <property type="term" value="C:cytoplasm"/>
    <property type="evidence" value="ECO:0007669"/>
    <property type="project" value="TreeGrafter"/>
</dbReference>
<dbReference type="PANTHER" id="PTHR44167">
    <property type="entry name" value="OVARIAN-SPECIFIC SERINE/THREONINE-PROTEIN KINASE LOK-RELATED"/>
    <property type="match status" value="1"/>
</dbReference>
<dbReference type="PROSITE" id="PS00108">
    <property type="entry name" value="PROTEIN_KINASE_ST"/>
    <property type="match status" value="1"/>
</dbReference>
<feature type="region of interest" description="Disordered" evidence="1">
    <location>
        <begin position="407"/>
        <end position="426"/>
    </location>
</feature>
<dbReference type="SMART" id="SM00220">
    <property type="entry name" value="S_TKc"/>
    <property type="match status" value="1"/>
</dbReference>
<evidence type="ECO:0000313" key="4">
    <source>
        <dbReference type="Proteomes" id="UP000032803"/>
    </source>
</evidence>
<dbReference type="STRING" id="449.LHA_0020"/>
<evidence type="ECO:0000256" key="1">
    <source>
        <dbReference type="SAM" id="MobiDB-lite"/>
    </source>
</evidence>
<proteinExistence type="predicted"/>
<dbReference type="InterPro" id="IPR011009">
    <property type="entry name" value="Kinase-like_dom_sf"/>
</dbReference>
<protein>
    <submittedName>
        <fullName evidence="3">Serine/threonine-protein kinase</fullName>
    </submittedName>
</protein>
<dbReference type="PROSITE" id="PS50011">
    <property type="entry name" value="PROTEIN_KINASE_DOM"/>
    <property type="match status" value="1"/>
</dbReference>
<keyword evidence="3" id="KW-0808">Transferase</keyword>
<dbReference type="Pfam" id="PF00069">
    <property type="entry name" value="Pkinase"/>
    <property type="match status" value="1"/>
</dbReference>
<dbReference type="Gene3D" id="1.10.510.10">
    <property type="entry name" value="Transferase(Phosphotransferase) domain 1"/>
    <property type="match status" value="1"/>
</dbReference>
<dbReference type="KEGG" id="lha:LHA_0020"/>
<dbReference type="Proteomes" id="UP000032803">
    <property type="component" value="Chromosome I"/>
</dbReference>
<dbReference type="HOGENOM" id="CLU_643720_0_0_6"/>
<reference evidence="4" key="1">
    <citation type="submission" date="2014-09" db="EMBL/GenBank/DDBJ databases">
        <authorList>
            <person name="Gomez-Valero L."/>
        </authorList>
    </citation>
    <scope>NUCLEOTIDE SEQUENCE [LARGE SCALE GENOMIC DNA]</scope>
    <source>
        <strain evidence="4">ATCC35250</strain>
    </source>
</reference>
<accession>A0A0A8UNU1</accession>
<dbReference type="OrthoDB" id="4103069at2"/>
<dbReference type="InterPro" id="IPR000719">
    <property type="entry name" value="Prot_kinase_dom"/>
</dbReference>
<dbReference type="RefSeq" id="WP_045104735.1">
    <property type="nucleotide sequence ID" value="NZ_LN681225.1"/>
</dbReference>
<dbReference type="SUPFAM" id="SSF56112">
    <property type="entry name" value="Protein kinase-like (PK-like)"/>
    <property type="match status" value="1"/>
</dbReference>
<dbReference type="InterPro" id="IPR008271">
    <property type="entry name" value="Ser/Thr_kinase_AS"/>
</dbReference>
<dbReference type="EMBL" id="LN681225">
    <property type="protein sequence ID" value="CEK09146.1"/>
    <property type="molecule type" value="Genomic_DNA"/>
</dbReference>
<dbReference type="AlphaFoldDB" id="A0A0A8UNU1"/>
<keyword evidence="4" id="KW-1185">Reference proteome</keyword>
<sequence>MKKKLINPANPKKKHRPLLRALLEQTSDSTQGWQEATYYQITYKKKKIKVALTSTVIQRESKNGGARYEAIDSTPLGKGSFGVVYPINATIRMTHDDVLIKHKPYGKRRIAKQRPHTYRTMDDAVKEYNLTEKTPHSHAKYPVTFNHHIYSVSRRMEGRELFDILNDDLTGVRKLTIKERLMLSKSLIEALQTQVFDAGLVHRDLKPENIIVDVMQNLVGTIDFGLAKLNDAEMLNDSVGSMSYVSPEVLLDLGTTQQSDIYGMGRILALLWRVNLDSYDPDIKSLERLKMAEKNDYSGLFQGIKGEINPKAARIIKEIIHQMTAFKPLNRGSLNEVFDLFNTAEKLQFPEQVTSIFKTNPEGEHNNNSHKKVTNLKAEKSLSLEDAPVIKPKKKKWGGFFFKSSKKEEAPVMKPEKGPGPPTDRF</sequence>
<dbReference type="PATRIC" id="fig|449.7.peg.1809"/>
<organism evidence="3 4">
    <name type="scientific">Legionella hackeliae</name>
    <dbReference type="NCBI Taxonomy" id="449"/>
    <lineage>
        <taxon>Bacteria</taxon>
        <taxon>Pseudomonadati</taxon>
        <taxon>Pseudomonadota</taxon>
        <taxon>Gammaproteobacteria</taxon>
        <taxon>Legionellales</taxon>
        <taxon>Legionellaceae</taxon>
        <taxon>Legionella</taxon>
    </lineage>
</organism>
<name>A0A0A8UNU1_LEGHA</name>
<gene>
    <name evidence="3" type="ORF">LHA_0020</name>
</gene>
<evidence type="ECO:0000259" key="2">
    <source>
        <dbReference type="PROSITE" id="PS50011"/>
    </source>
</evidence>